<name>A0AAV6VSW6_9ARAC</name>
<accession>A0AAV6VSW6</accession>
<protein>
    <submittedName>
        <fullName evidence="1">Uncharacterized protein</fullName>
    </submittedName>
</protein>
<dbReference type="EMBL" id="JAFNEN010000028">
    <property type="protein sequence ID" value="KAG8199333.1"/>
    <property type="molecule type" value="Genomic_DNA"/>
</dbReference>
<dbReference type="AlphaFoldDB" id="A0AAV6VSW6"/>
<gene>
    <name evidence="1" type="ORF">JTE90_011799</name>
</gene>
<sequence length="123" mass="14069">MKEKKPKGKCSNVLYPLFCGSHRGIWKDGGGNAAYNVGAKDEEKISNNKRKETGQGIKKREKMCENQTWAEFIIGVTRERKRNKETTKWRIRSPTKEEPNRMLVGEVGGQTLKRRGLTTCREA</sequence>
<keyword evidence="2" id="KW-1185">Reference proteome</keyword>
<reference evidence="1 2" key="1">
    <citation type="journal article" date="2022" name="Nat. Ecol. Evol.">
        <title>A masculinizing supergene underlies an exaggerated male reproductive morph in a spider.</title>
        <authorList>
            <person name="Hendrickx F."/>
            <person name="De Corte Z."/>
            <person name="Sonet G."/>
            <person name="Van Belleghem S.M."/>
            <person name="Kostlbacher S."/>
            <person name="Vangestel C."/>
        </authorList>
    </citation>
    <scope>NUCLEOTIDE SEQUENCE [LARGE SCALE GENOMIC DNA]</scope>
    <source>
        <strain evidence="1">W744_W776</strain>
    </source>
</reference>
<comment type="caution">
    <text evidence="1">The sequence shown here is derived from an EMBL/GenBank/DDBJ whole genome shotgun (WGS) entry which is preliminary data.</text>
</comment>
<organism evidence="1 2">
    <name type="scientific">Oedothorax gibbosus</name>
    <dbReference type="NCBI Taxonomy" id="931172"/>
    <lineage>
        <taxon>Eukaryota</taxon>
        <taxon>Metazoa</taxon>
        <taxon>Ecdysozoa</taxon>
        <taxon>Arthropoda</taxon>
        <taxon>Chelicerata</taxon>
        <taxon>Arachnida</taxon>
        <taxon>Araneae</taxon>
        <taxon>Araneomorphae</taxon>
        <taxon>Entelegynae</taxon>
        <taxon>Araneoidea</taxon>
        <taxon>Linyphiidae</taxon>
        <taxon>Erigoninae</taxon>
        <taxon>Oedothorax</taxon>
    </lineage>
</organism>
<proteinExistence type="predicted"/>
<evidence type="ECO:0000313" key="2">
    <source>
        <dbReference type="Proteomes" id="UP000827092"/>
    </source>
</evidence>
<evidence type="ECO:0000313" key="1">
    <source>
        <dbReference type="EMBL" id="KAG8199333.1"/>
    </source>
</evidence>
<dbReference type="Proteomes" id="UP000827092">
    <property type="component" value="Unassembled WGS sequence"/>
</dbReference>